<gene>
    <name evidence="1" type="ORF">LRS37_04655</name>
</gene>
<keyword evidence="2" id="KW-1185">Reference proteome</keyword>
<sequence>MMGNRSFSNEYLKLFVMCKEFHCLPYEGGYLDQPAIYIEAFEIIQQTINQYQANRNRKGVR</sequence>
<protein>
    <submittedName>
        <fullName evidence="1">Uncharacterized protein</fullName>
    </submittedName>
</protein>
<name>A0ABS8QG08_9BACI</name>
<dbReference type="RefSeq" id="WP_231314373.1">
    <property type="nucleotide sequence ID" value="NZ_JAJODE010000008.1"/>
</dbReference>
<reference evidence="1 2" key="1">
    <citation type="journal article" date="2023" name="Antonie Van Leeuwenhoek">
        <title>Unveiling the genomic potential of a novel thermostable glycoside hydrolases producing Neobacillus sedimentimangrovi UE25.</title>
        <authorList>
            <person name="Ejaz U."/>
            <person name="Saleem F."/>
            <person name="Rashid R."/>
            <person name="Hasan K.A."/>
            <person name="Syed M.N."/>
            <person name="Sohail M."/>
        </authorList>
    </citation>
    <scope>NUCLEOTIDE SEQUENCE [LARGE SCALE GENOMIC DNA]</scope>
    <source>
        <strain evidence="1 2">UE25</strain>
    </source>
</reference>
<comment type="caution">
    <text evidence="1">The sequence shown here is derived from an EMBL/GenBank/DDBJ whole genome shotgun (WGS) entry which is preliminary data.</text>
</comment>
<dbReference type="Proteomes" id="UP001162836">
    <property type="component" value="Unassembled WGS sequence"/>
</dbReference>
<proteinExistence type="predicted"/>
<organism evidence="1 2">
    <name type="scientific">Neobacillus sedimentimangrovi</name>
    <dbReference type="NCBI Taxonomy" id="2699460"/>
    <lineage>
        <taxon>Bacteria</taxon>
        <taxon>Bacillati</taxon>
        <taxon>Bacillota</taxon>
        <taxon>Bacilli</taxon>
        <taxon>Bacillales</taxon>
        <taxon>Bacillaceae</taxon>
        <taxon>Neobacillus</taxon>
    </lineage>
</organism>
<dbReference type="EMBL" id="JAJODE010000008">
    <property type="protein sequence ID" value="MCD4838172.1"/>
    <property type="molecule type" value="Genomic_DNA"/>
</dbReference>
<evidence type="ECO:0000313" key="1">
    <source>
        <dbReference type="EMBL" id="MCD4838172.1"/>
    </source>
</evidence>
<accession>A0ABS8QG08</accession>
<evidence type="ECO:0000313" key="2">
    <source>
        <dbReference type="Proteomes" id="UP001162836"/>
    </source>
</evidence>